<evidence type="ECO:0000313" key="2">
    <source>
        <dbReference type="EMBL" id="KAK7035929.1"/>
    </source>
</evidence>
<dbReference type="Pfam" id="PF08208">
    <property type="entry name" value="RNA_polI_A34"/>
    <property type="match status" value="1"/>
</dbReference>
<organism evidence="2 3">
    <name type="scientific">Favolaschia claudopus</name>
    <dbReference type="NCBI Taxonomy" id="2862362"/>
    <lineage>
        <taxon>Eukaryota</taxon>
        <taxon>Fungi</taxon>
        <taxon>Dikarya</taxon>
        <taxon>Basidiomycota</taxon>
        <taxon>Agaricomycotina</taxon>
        <taxon>Agaricomycetes</taxon>
        <taxon>Agaricomycetidae</taxon>
        <taxon>Agaricales</taxon>
        <taxon>Marasmiineae</taxon>
        <taxon>Mycenaceae</taxon>
        <taxon>Favolaschia</taxon>
    </lineage>
</organism>
<evidence type="ECO:0000313" key="3">
    <source>
        <dbReference type="Proteomes" id="UP001362999"/>
    </source>
</evidence>
<protein>
    <submittedName>
        <fullName evidence="2">Uncharacterized protein</fullName>
    </submittedName>
</protein>
<dbReference type="AlphaFoldDB" id="A0AAW0CAY0"/>
<dbReference type="Gene3D" id="6.20.250.70">
    <property type="match status" value="1"/>
</dbReference>
<dbReference type="InterPro" id="IPR013240">
    <property type="entry name" value="DNA-dir_RNA_pol1_su_RPA34"/>
</dbReference>
<feature type="region of interest" description="Disordered" evidence="1">
    <location>
        <begin position="180"/>
        <end position="302"/>
    </location>
</feature>
<comment type="caution">
    <text evidence="2">The sequence shown here is derived from an EMBL/GenBank/DDBJ whole genome shotgun (WGS) entry which is preliminary data.</text>
</comment>
<dbReference type="EMBL" id="JAWWNJ010000019">
    <property type="protein sequence ID" value="KAK7035929.1"/>
    <property type="molecule type" value="Genomic_DNA"/>
</dbReference>
<feature type="region of interest" description="Disordered" evidence="1">
    <location>
        <begin position="1"/>
        <end position="61"/>
    </location>
</feature>
<feature type="compositionally biased region" description="Basic and acidic residues" evidence="1">
    <location>
        <begin position="255"/>
        <end position="273"/>
    </location>
</feature>
<evidence type="ECO:0000256" key="1">
    <source>
        <dbReference type="SAM" id="MobiDB-lite"/>
    </source>
</evidence>
<dbReference type="Proteomes" id="UP001362999">
    <property type="component" value="Unassembled WGS sequence"/>
</dbReference>
<dbReference type="GO" id="GO:0006360">
    <property type="term" value="P:transcription by RNA polymerase I"/>
    <property type="evidence" value="ECO:0007669"/>
    <property type="project" value="InterPro"/>
</dbReference>
<feature type="compositionally biased region" description="Low complexity" evidence="1">
    <location>
        <begin position="1"/>
        <end position="18"/>
    </location>
</feature>
<feature type="compositionally biased region" description="Low complexity" evidence="1">
    <location>
        <begin position="189"/>
        <end position="199"/>
    </location>
</feature>
<name>A0AAW0CAY0_9AGAR</name>
<sequence>MAADSASTSSAASSASASPEPEPKLAKTKTKAAAAARKNGSQNEGRNEGTDAHWAYSPPNKSVRLEESADMGDFDWDALKDNPDLELWLVRIPEGVKPKYLETAQLELPSGSKRDSKKSAKLGMLQRKHVAYDIWSVGEDEPEEMPIAGEEVKGLSCLLPRKSKKGKLYSAPTPIARTIVMAAQPAKPTPSESSSTSSPNVYRNPPRESHPVELLSHKFVPYGAAEPAEESEKVPEQDASMDVDGEVLVPASPEIEPKSKKGFKKDKDKGEKSKGKKRKGDEEGDQDSFIDLGGTELEDGSATLLLHGITRRQFY</sequence>
<reference evidence="2 3" key="1">
    <citation type="journal article" date="2024" name="J Genomics">
        <title>Draft genome sequencing and assembly of Favolaschia claudopus CIRM-BRFM 2984 isolated from oak limbs.</title>
        <authorList>
            <person name="Navarro D."/>
            <person name="Drula E."/>
            <person name="Chaduli D."/>
            <person name="Cazenave R."/>
            <person name="Ahrendt S."/>
            <person name="Wang J."/>
            <person name="Lipzen A."/>
            <person name="Daum C."/>
            <person name="Barry K."/>
            <person name="Grigoriev I.V."/>
            <person name="Favel A."/>
            <person name="Rosso M.N."/>
            <person name="Martin F."/>
        </authorList>
    </citation>
    <scope>NUCLEOTIDE SEQUENCE [LARGE SCALE GENOMIC DNA]</scope>
    <source>
        <strain evidence="2 3">CIRM-BRFM 2984</strain>
    </source>
</reference>
<proteinExistence type="predicted"/>
<gene>
    <name evidence="2" type="ORF">R3P38DRAFT_2909760</name>
</gene>
<keyword evidence="3" id="KW-1185">Reference proteome</keyword>
<accession>A0AAW0CAY0</accession>